<comment type="caution">
    <text evidence="5">The sequence shown here is derived from an EMBL/GenBank/DDBJ whole genome shotgun (WGS) entry which is preliminary data.</text>
</comment>
<feature type="chain" id="PRO_5029642981" description="LysM domain-containing protein" evidence="3">
    <location>
        <begin position="24"/>
        <end position="87"/>
    </location>
</feature>
<dbReference type="PANTHER" id="PTHR34997:SF1">
    <property type="entry name" value="PEPTIDOGLYCAN-BINDING LYSIN DOMAIN"/>
    <property type="match status" value="1"/>
</dbReference>
<dbReference type="CDD" id="cd00118">
    <property type="entry name" value="LysM"/>
    <property type="match status" value="1"/>
</dbReference>
<organism evidence="5 6">
    <name type="scientific">Tripterygium wilfordii</name>
    <name type="common">Thunder God vine</name>
    <dbReference type="NCBI Taxonomy" id="458696"/>
    <lineage>
        <taxon>Eukaryota</taxon>
        <taxon>Viridiplantae</taxon>
        <taxon>Streptophyta</taxon>
        <taxon>Embryophyta</taxon>
        <taxon>Tracheophyta</taxon>
        <taxon>Spermatophyta</taxon>
        <taxon>Magnoliopsida</taxon>
        <taxon>eudicotyledons</taxon>
        <taxon>Gunneridae</taxon>
        <taxon>Pentapetalae</taxon>
        <taxon>rosids</taxon>
        <taxon>fabids</taxon>
        <taxon>Celastrales</taxon>
        <taxon>Celastraceae</taxon>
        <taxon>Tripterygium</taxon>
    </lineage>
</organism>
<evidence type="ECO:0000256" key="1">
    <source>
        <dbReference type="ARBA" id="ARBA00022669"/>
    </source>
</evidence>
<keyword evidence="1" id="KW-0147">Chitin-binding</keyword>
<dbReference type="Proteomes" id="UP000593562">
    <property type="component" value="Unassembled WGS sequence"/>
</dbReference>
<feature type="signal peptide" evidence="3">
    <location>
        <begin position="1"/>
        <end position="23"/>
    </location>
</feature>
<dbReference type="InterPro" id="IPR052210">
    <property type="entry name" value="LysM1-like"/>
</dbReference>
<dbReference type="InParanoid" id="A0A7J7CY42"/>
<evidence type="ECO:0000256" key="3">
    <source>
        <dbReference type="SAM" id="SignalP"/>
    </source>
</evidence>
<evidence type="ECO:0000259" key="4">
    <source>
        <dbReference type="PROSITE" id="PS51782"/>
    </source>
</evidence>
<reference evidence="5 6" key="1">
    <citation type="journal article" date="2020" name="Nat. Commun.">
        <title>Genome of Tripterygium wilfordii and identification of cytochrome P450 involved in triptolide biosynthesis.</title>
        <authorList>
            <person name="Tu L."/>
            <person name="Su P."/>
            <person name="Zhang Z."/>
            <person name="Gao L."/>
            <person name="Wang J."/>
            <person name="Hu T."/>
            <person name="Zhou J."/>
            <person name="Zhang Y."/>
            <person name="Zhao Y."/>
            <person name="Liu Y."/>
            <person name="Song Y."/>
            <person name="Tong Y."/>
            <person name="Lu Y."/>
            <person name="Yang J."/>
            <person name="Xu C."/>
            <person name="Jia M."/>
            <person name="Peters R.J."/>
            <person name="Huang L."/>
            <person name="Gao W."/>
        </authorList>
    </citation>
    <scope>NUCLEOTIDE SEQUENCE [LARGE SCALE GENOMIC DNA]</scope>
    <source>
        <strain evidence="6">cv. XIE 37</strain>
        <tissue evidence="5">Leaf</tissue>
    </source>
</reference>
<evidence type="ECO:0000256" key="2">
    <source>
        <dbReference type="ARBA" id="ARBA00023026"/>
    </source>
</evidence>
<evidence type="ECO:0000313" key="5">
    <source>
        <dbReference type="EMBL" id="KAF5738938.1"/>
    </source>
</evidence>
<proteinExistence type="predicted"/>
<dbReference type="Pfam" id="PF01476">
    <property type="entry name" value="LysM"/>
    <property type="match status" value="1"/>
</dbReference>
<dbReference type="SUPFAM" id="SSF54106">
    <property type="entry name" value="LysM domain"/>
    <property type="match status" value="1"/>
</dbReference>
<dbReference type="PANTHER" id="PTHR34997">
    <property type="entry name" value="AM15"/>
    <property type="match status" value="1"/>
</dbReference>
<dbReference type="Gene3D" id="3.10.350.10">
    <property type="entry name" value="LysM domain"/>
    <property type="match status" value="1"/>
</dbReference>
<dbReference type="InterPro" id="IPR036779">
    <property type="entry name" value="LysM_dom_sf"/>
</dbReference>
<dbReference type="AlphaFoldDB" id="A0A7J7CY42"/>
<keyword evidence="2" id="KW-0843">Virulence</keyword>
<sequence>MASRAINLLFMLWFLLFVCVAESILRLGSEGVPACTLWGSVRKGVTCDGAANDFNLTPQSFFALNPNIDCDDLFVGQWVCVAGNATT</sequence>
<keyword evidence="3" id="KW-0732">Signal</keyword>
<name>A0A7J7CY42_TRIWF</name>
<accession>A0A7J7CY42</accession>
<dbReference type="EMBL" id="JAAARO010000012">
    <property type="protein sequence ID" value="KAF5738938.1"/>
    <property type="molecule type" value="Genomic_DNA"/>
</dbReference>
<evidence type="ECO:0000313" key="6">
    <source>
        <dbReference type="Proteomes" id="UP000593562"/>
    </source>
</evidence>
<dbReference type="PROSITE" id="PS51782">
    <property type="entry name" value="LYSM"/>
    <property type="match status" value="1"/>
</dbReference>
<protein>
    <recommendedName>
        <fullName evidence="4">LysM domain-containing protein</fullName>
    </recommendedName>
</protein>
<feature type="domain" description="LysM" evidence="4">
    <location>
        <begin position="37"/>
        <end position="81"/>
    </location>
</feature>
<dbReference type="InterPro" id="IPR018392">
    <property type="entry name" value="LysM"/>
</dbReference>
<gene>
    <name evidence="5" type="ORF">HS088_TW12G00134</name>
</gene>
<keyword evidence="6" id="KW-1185">Reference proteome</keyword>
<dbReference type="GO" id="GO:0008061">
    <property type="term" value="F:chitin binding"/>
    <property type="evidence" value="ECO:0007669"/>
    <property type="project" value="UniProtKB-KW"/>
</dbReference>